<dbReference type="Proteomes" id="UP000625079">
    <property type="component" value="Unassembled WGS sequence"/>
</dbReference>
<reference evidence="1" key="2">
    <citation type="submission" date="2022-12" db="EMBL/GenBank/DDBJ databases">
        <authorList>
            <person name="Sun Q."/>
            <person name="Zhou Y."/>
        </authorList>
    </citation>
    <scope>NUCLEOTIDE SEQUENCE</scope>
    <source>
        <strain evidence="1">CGMCC 1.15034</strain>
    </source>
</reference>
<comment type="caution">
    <text evidence="1">The sequence shown here is derived from an EMBL/GenBank/DDBJ whole genome shotgun (WGS) entry which is preliminary data.</text>
</comment>
<protein>
    <submittedName>
        <fullName evidence="1">Uncharacterized protein</fullName>
    </submittedName>
</protein>
<gene>
    <name evidence="1" type="ORF">GCM10010987_39460</name>
</gene>
<organism evidence="1 2">
    <name type="scientific">Bradyrhizobium guangdongense</name>
    <dbReference type="NCBI Taxonomy" id="1325090"/>
    <lineage>
        <taxon>Bacteria</taxon>
        <taxon>Pseudomonadati</taxon>
        <taxon>Pseudomonadota</taxon>
        <taxon>Alphaproteobacteria</taxon>
        <taxon>Hyphomicrobiales</taxon>
        <taxon>Nitrobacteraceae</taxon>
        <taxon>Bradyrhizobium</taxon>
    </lineage>
</organism>
<sequence length="53" mass="5570">MASEMNRSGENPASAASPVSDSIVVKARRVMIKVGSRIGWSLPEFPPDGLSLA</sequence>
<dbReference type="EMBL" id="BMHC01000008">
    <property type="protein sequence ID" value="GGI26453.1"/>
    <property type="molecule type" value="Genomic_DNA"/>
</dbReference>
<accession>A0AA88B922</accession>
<reference evidence="1" key="1">
    <citation type="journal article" date="2014" name="Int. J. Syst. Evol. Microbiol.">
        <title>Complete genome sequence of Corynebacterium casei LMG S-19264T (=DSM 44701T), isolated from a smear-ripened cheese.</title>
        <authorList>
            <consortium name="US DOE Joint Genome Institute (JGI-PGF)"/>
            <person name="Walter F."/>
            <person name="Albersmeier A."/>
            <person name="Kalinowski J."/>
            <person name="Ruckert C."/>
        </authorList>
    </citation>
    <scope>NUCLEOTIDE SEQUENCE</scope>
    <source>
        <strain evidence="1">CGMCC 1.15034</strain>
    </source>
</reference>
<evidence type="ECO:0000313" key="1">
    <source>
        <dbReference type="EMBL" id="GGI26453.1"/>
    </source>
</evidence>
<dbReference type="AlphaFoldDB" id="A0AA88B922"/>
<proteinExistence type="predicted"/>
<evidence type="ECO:0000313" key="2">
    <source>
        <dbReference type="Proteomes" id="UP000625079"/>
    </source>
</evidence>
<name>A0AA88B922_9BRAD</name>